<keyword evidence="4" id="KW-1185">Reference proteome</keyword>
<feature type="domain" description="Glycosyltransferase 2-like" evidence="1">
    <location>
        <begin position="8"/>
        <end position="169"/>
    </location>
</feature>
<dbReference type="Proteomes" id="UP000030300">
    <property type="component" value="Chromosome"/>
</dbReference>
<feature type="domain" description="TarS/TarP linker" evidence="2">
    <location>
        <begin position="231"/>
        <end position="320"/>
    </location>
</feature>
<dbReference type="HOGENOM" id="CLU_018620_3_1_11"/>
<dbReference type="STRING" id="2045.KR76_03365"/>
<keyword evidence="3" id="KW-0328">Glycosyltransferase</keyword>
<reference evidence="3 4" key="1">
    <citation type="journal article" date="2015" name="Genome Announc.">
        <title>Complete Genome Sequence of Steroid-Transforming Nocardioides simplex VKM Ac-2033D.</title>
        <authorList>
            <person name="Shtratnikova V.Y."/>
            <person name="Schelkunov M.I."/>
            <person name="Pekov Y.A."/>
            <person name="Fokina V.V."/>
            <person name="Logacheva M.D."/>
            <person name="Sokolov S.L."/>
            <person name="Bragin E.Y."/>
            <person name="Ashapkin V.V."/>
            <person name="Donova M.V."/>
        </authorList>
    </citation>
    <scope>NUCLEOTIDE SEQUENCE [LARGE SCALE GENOMIC DNA]</scope>
    <source>
        <strain evidence="3 4">VKM Ac-2033D</strain>
    </source>
</reference>
<dbReference type="AlphaFoldDB" id="A0A0C5WXR3"/>
<organism evidence="3 4">
    <name type="scientific">Nocardioides simplex</name>
    <name type="common">Arthrobacter simplex</name>
    <dbReference type="NCBI Taxonomy" id="2045"/>
    <lineage>
        <taxon>Bacteria</taxon>
        <taxon>Bacillati</taxon>
        <taxon>Actinomycetota</taxon>
        <taxon>Actinomycetes</taxon>
        <taxon>Propionibacteriales</taxon>
        <taxon>Nocardioidaceae</taxon>
        <taxon>Pimelobacter</taxon>
    </lineage>
</organism>
<dbReference type="EMBL" id="CP009896">
    <property type="protein sequence ID" value="AJR18083.1"/>
    <property type="molecule type" value="Genomic_DNA"/>
</dbReference>
<sequence>MAAVPDVSVVIPVYNTAAYLPACLDSLLGQTIGTDRLEVVAVDDGSTDGSGALLDDYAAAHPGVVRVVHQANSGGPARPCNVGLDHARGRFVFFLGSDDYLAGDGLARMVAAADEWDADVVVPAMVGVNGRVVDQRLFHRDEPDMPFPRSNLPFSLSNTKLFRRALLDEHGIRYALDMRVGSDQPFAISAMLAARRISVLGRPHIYFAVRRDDADNISYTTTWRDRLAAIVSVIEHICAIVPPGDDRDAIIRRHFGWELNKIVMRNIADVAPDERPELLAAVAAVADDYLTPGVERLLKVGTRLRWWHVRRGDIPAVLALGDSAPKVRAHVEDGELFLVLPGFRDGVPDDIFRPTGDNVPNVLQRGLGEQTAELRDGALQVTASSEGIAAGTVGALSVALVAAEGPPAPARLVTGEPAAVVRVPVEVGADGRLHAEADVSEIAAHRGRWAARWQLRVGGDVYDVPVRSALTSSAPVRRRLRTTTVEVRPGLQDRVVVEVRS</sequence>
<dbReference type="OrthoDB" id="2676521at2"/>
<dbReference type="EC" id="2.4.1.83" evidence="3"/>
<dbReference type="PANTHER" id="PTHR22916:SF3">
    <property type="entry name" value="UDP-GLCNAC:BETAGAL BETA-1,3-N-ACETYLGLUCOSAMINYLTRANSFERASE-LIKE PROTEIN 1"/>
    <property type="match status" value="1"/>
</dbReference>
<dbReference type="GO" id="GO:0004582">
    <property type="term" value="F:dolichyl-phosphate beta-D-mannosyltransferase activity"/>
    <property type="evidence" value="ECO:0007669"/>
    <property type="project" value="UniProtKB-EC"/>
</dbReference>
<evidence type="ECO:0000259" key="2">
    <source>
        <dbReference type="Pfam" id="PF22181"/>
    </source>
</evidence>
<dbReference type="CDD" id="cd00761">
    <property type="entry name" value="Glyco_tranf_GTA_type"/>
    <property type="match status" value="1"/>
</dbReference>
<dbReference type="KEGG" id="psim:KR76_03365"/>
<accession>A0A0C5WXR3</accession>
<evidence type="ECO:0000259" key="1">
    <source>
        <dbReference type="Pfam" id="PF00535"/>
    </source>
</evidence>
<dbReference type="PANTHER" id="PTHR22916">
    <property type="entry name" value="GLYCOSYLTRANSFERASE"/>
    <property type="match status" value="1"/>
</dbReference>
<dbReference type="Gene3D" id="3.90.550.10">
    <property type="entry name" value="Spore Coat Polysaccharide Biosynthesis Protein SpsA, Chain A"/>
    <property type="match status" value="1"/>
</dbReference>
<dbReference type="InterPro" id="IPR001173">
    <property type="entry name" value="Glyco_trans_2-like"/>
</dbReference>
<keyword evidence="3" id="KW-0808">Transferase</keyword>
<dbReference type="RefSeq" id="WP_052138194.1">
    <property type="nucleotide sequence ID" value="NZ_BJMC01000005.1"/>
</dbReference>
<dbReference type="InterPro" id="IPR054028">
    <property type="entry name" value="TarS/TarP_linker"/>
</dbReference>
<evidence type="ECO:0000313" key="4">
    <source>
        <dbReference type="Proteomes" id="UP000030300"/>
    </source>
</evidence>
<dbReference type="Pfam" id="PF00535">
    <property type="entry name" value="Glycos_transf_2"/>
    <property type="match status" value="1"/>
</dbReference>
<dbReference type="GeneID" id="96608011"/>
<evidence type="ECO:0000313" key="3">
    <source>
        <dbReference type="EMBL" id="AJR18083.1"/>
    </source>
</evidence>
<proteinExistence type="predicted"/>
<name>A0A0C5WXR3_NOCSI</name>
<dbReference type="SUPFAM" id="SSF53448">
    <property type="entry name" value="Nucleotide-diphospho-sugar transferases"/>
    <property type="match status" value="1"/>
</dbReference>
<dbReference type="Pfam" id="PF22181">
    <property type="entry name" value="TarS_linker"/>
    <property type="match status" value="1"/>
</dbReference>
<gene>
    <name evidence="3" type="ORF">KR76_03365</name>
</gene>
<dbReference type="InterPro" id="IPR029044">
    <property type="entry name" value="Nucleotide-diphossugar_trans"/>
</dbReference>
<protein>
    <submittedName>
        <fullName evidence="3">Dolichol-phosphate mannosyltransferase in lipid-linked oligosaccharide synthesis cluster</fullName>
        <ecNumber evidence="3">2.4.1.83</ecNumber>
    </submittedName>
</protein>